<dbReference type="SUPFAM" id="SSF52540">
    <property type="entry name" value="P-loop containing nucleoside triphosphate hydrolases"/>
    <property type="match status" value="1"/>
</dbReference>
<reference evidence="2 3" key="1">
    <citation type="submission" date="2017-10" db="EMBL/GenBank/DDBJ databases">
        <title>Analysis of the genome sequences of Rhizobium populations associated to common bean (phaseolus vulgaris).</title>
        <authorList>
            <person name="Bustos P."/>
            <person name="Santamaria R.I."/>
            <person name="Miranda-Sanchez F."/>
            <person name="Perez-Carrascal O."/>
            <person name="Juarez S."/>
            <person name="Lozano L."/>
            <person name="Martinez-Flores I."/>
            <person name="Vinuesa P."/>
            <person name="Martinez-Romero E."/>
            <person name="Cevallos M.A."/>
            <person name="Romero D."/>
            <person name="Davila G."/>
            <person name="Gonzalez V."/>
        </authorList>
    </citation>
    <scope>NUCLEOTIDE SEQUENCE [LARGE SCALE GENOMIC DNA]</scope>
    <source>
        <strain evidence="2 3">NXT3</strain>
    </source>
</reference>
<dbReference type="InterPro" id="IPR011646">
    <property type="entry name" value="KAP_P-loop"/>
</dbReference>
<evidence type="ECO:0000313" key="3">
    <source>
        <dbReference type="Proteomes" id="UP000239340"/>
    </source>
</evidence>
<dbReference type="InterPro" id="IPR027417">
    <property type="entry name" value="P-loop_NTPase"/>
</dbReference>
<evidence type="ECO:0000259" key="1">
    <source>
        <dbReference type="Pfam" id="PF07693"/>
    </source>
</evidence>
<protein>
    <submittedName>
        <fullName evidence="2">KAP P-loop domain-containing protein</fullName>
    </submittedName>
</protein>
<dbReference type="Proteomes" id="UP000239340">
    <property type="component" value="Chromosome"/>
</dbReference>
<dbReference type="EMBL" id="CP024307">
    <property type="protein sequence ID" value="AUX77988.1"/>
    <property type="molecule type" value="Genomic_DNA"/>
</dbReference>
<dbReference type="AlphaFoldDB" id="A0A2L0H929"/>
<proteinExistence type="predicted"/>
<accession>A0A2L0H929</accession>
<organism evidence="2 3">
    <name type="scientific">Rhizobium fredii</name>
    <name type="common">Sinorhizobium fredii</name>
    <dbReference type="NCBI Taxonomy" id="380"/>
    <lineage>
        <taxon>Bacteria</taxon>
        <taxon>Pseudomonadati</taxon>
        <taxon>Pseudomonadota</taxon>
        <taxon>Alphaproteobacteria</taxon>
        <taxon>Hyphomicrobiales</taxon>
        <taxon>Rhizobiaceae</taxon>
        <taxon>Sinorhizobium/Ensifer group</taxon>
        <taxon>Sinorhizobium</taxon>
    </lineage>
</organism>
<gene>
    <name evidence="2" type="ORF">NXT3_CH03460</name>
</gene>
<evidence type="ECO:0000313" key="2">
    <source>
        <dbReference type="EMBL" id="AUX77988.1"/>
    </source>
</evidence>
<dbReference type="Pfam" id="PF07693">
    <property type="entry name" value="KAP_NTPase"/>
    <property type="match status" value="1"/>
</dbReference>
<dbReference type="RefSeq" id="WP_104839778.1">
    <property type="nucleotide sequence ID" value="NZ_CP024307.1"/>
</dbReference>
<sequence>MTGAIAKGLLKKHTGVSLDELTDIVADEGTLADAIETAVDEGSKAVSGELEKLFDSSLEALIEGFQRTNQATTDFREKLQISIAALSAEKNAPFFVLVDELDRCRPTYAVQLLERVKHLFDVEGVIFVFATNSDQLQHSIAGAYGPGFDGFRYLKRFFDRTYVFDKPSIENMVESLCANLPKAKLKAPEDRLSEAIALGCKAFDLDLRAVVQVVEMIDATATAWPHELPADISLVLPACAHFYLSGKAEWPQTALPALKRWVIERFVRRNFEGKTVDRSIKFGEIYAHATSIFRSLEEVRNDRRRSGDSIAADYVASVFDGEHNGIQVDPKKPSIQTEILGIVANAGRMMIKTSDNV</sequence>
<name>A0A2L0H929_RHIFR</name>
<feature type="domain" description="KAP NTPase" evidence="1">
    <location>
        <begin position="61"/>
        <end position="155"/>
    </location>
</feature>